<keyword evidence="8" id="KW-1185">Reference proteome</keyword>
<feature type="domain" description="TSCPD" evidence="6">
    <location>
        <begin position="10"/>
        <end position="97"/>
    </location>
</feature>
<evidence type="ECO:0000256" key="1">
    <source>
        <dbReference type="ARBA" id="ARBA00007405"/>
    </source>
</evidence>
<evidence type="ECO:0000313" key="7">
    <source>
        <dbReference type="EMBL" id="MBG6136055.1"/>
    </source>
</evidence>
<accession>A0A8J7GDT2</accession>
<keyword evidence="4" id="KW-0547">Nucleotide-binding</keyword>
<evidence type="ECO:0000256" key="5">
    <source>
        <dbReference type="ARBA" id="ARBA00047754"/>
    </source>
</evidence>
<comment type="caution">
    <text evidence="7">The sequence shown here is derived from an EMBL/GenBank/DDBJ whole genome shotgun (WGS) entry which is preliminary data.</text>
</comment>
<name>A0A8J7GDT2_9ACTN</name>
<evidence type="ECO:0000256" key="4">
    <source>
        <dbReference type="ARBA" id="ARBA00022741"/>
    </source>
</evidence>
<dbReference type="AlphaFoldDB" id="A0A8J7GDT2"/>
<dbReference type="Pfam" id="PF12637">
    <property type="entry name" value="TSCPD"/>
    <property type="match status" value="1"/>
</dbReference>
<dbReference type="EMBL" id="JADOUF010000001">
    <property type="protein sequence ID" value="MBG6136055.1"/>
    <property type="molecule type" value="Genomic_DNA"/>
</dbReference>
<dbReference type="EC" id="1.17.4.1" evidence="2"/>
<organism evidence="7 8">
    <name type="scientific">Longispora fulva</name>
    <dbReference type="NCBI Taxonomy" id="619741"/>
    <lineage>
        <taxon>Bacteria</taxon>
        <taxon>Bacillati</taxon>
        <taxon>Actinomycetota</taxon>
        <taxon>Actinomycetes</taxon>
        <taxon>Micromonosporales</taxon>
        <taxon>Micromonosporaceae</taxon>
        <taxon>Longispora</taxon>
    </lineage>
</organism>
<evidence type="ECO:0000313" key="8">
    <source>
        <dbReference type="Proteomes" id="UP000622552"/>
    </source>
</evidence>
<dbReference type="GO" id="GO:0000166">
    <property type="term" value="F:nucleotide binding"/>
    <property type="evidence" value="ECO:0007669"/>
    <property type="project" value="UniProtKB-KW"/>
</dbReference>
<dbReference type="Proteomes" id="UP000622552">
    <property type="component" value="Unassembled WGS sequence"/>
</dbReference>
<dbReference type="InterPro" id="IPR024434">
    <property type="entry name" value="TSCPD_dom"/>
</dbReference>
<evidence type="ECO:0000259" key="6">
    <source>
        <dbReference type="Pfam" id="PF12637"/>
    </source>
</evidence>
<dbReference type="GO" id="GO:0071897">
    <property type="term" value="P:DNA biosynthetic process"/>
    <property type="evidence" value="ECO:0007669"/>
    <property type="project" value="UniProtKB-KW"/>
</dbReference>
<dbReference type="GO" id="GO:0004748">
    <property type="term" value="F:ribonucleoside-diphosphate reductase activity, thioredoxin disulfide as acceptor"/>
    <property type="evidence" value="ECO:0007669"/>
    <property type="project" value="UniProtKB-EC"/>
</dbReference>
<evidence type="ECO:0000256" key="2">
    <source>
        <dbReference type="ARBA" id="ARBA00012274"/>
    </source>
</evidence>
<protein>
    <recommendedName>
        <fullName evidence="2">ribonucleoside-diphosphate reductase</fullName>
        <ecNumber evidence="2">1.17.4.1</ecNumber>
    </recommendedName>
</protein>
<gene>
    <name evidence="7" type="ORF">IW245_002249</name>
</gene>
<sequence>MSFTVGGAYGHLLTSTLSDGSLVDVRIVMAKEGSTMRGLTDGLSAMLTIGLRHGVPLEFLLSQLIGTRFEPFGMTDDPEIPVATSITDYVARRLALDYLPSSDQRGCDLESADVTDMVSR</sequence>
<keyword evidence="3" id="KW-0237">DNA synthesis</keyword>
<proteinExistence type="inferred from homology"/>
<evidence type="ECO:0000256" key="3">
    <source>
        <dbReference type="ARBA" id="ARBA00022634"/>
    </source>
</evidence>
<reference evidence="7" key="1">
    <citation type="submission" date="2020-11" db="EMBL/GenBank/DDBJ databases">
        <title>Sequencing the genomes of 1000 actinobacteria strains.</title>
        <authorList>
            <person name="Klenk H.-P."/>
        </authorList>
    </citation>
    <scope>NUCLEOTIDE SEQUENCE</scope>
    <source>
        <strain evidence="7">DSM 45356</strain>
    </source>
</reference>
<dbReference type="RefSeq" id="WP_197003093.1">
    <property type="nucleotide sequence ID" value="NZ_BONS01000001.1"/>
</dbReference>
<comment type="similarity">
    <text evidence="1">Belongs to the ribonucleoside diphosphate reductase class-2 family.</text>
</comment>
<comment type="catalytic activity">
    <reaction evidence="5">
        <text>a 2'-deoxyribonucleoside 5'-diphosphate + [thioredoxin]-disulfide + H2O = a ribonucleoside 5'-diphosphate + [thioredoxin]-dithiol</text>
        <dbReference type="Rhea" id="RHEA:23252"/>
        <dbReference type="Rhea" id="RHEA-COMP:10698"/>
        <dbReference type="Rhea" id="RHEA-COMP:10700"/>
        <dbReference type="ChEBI" id="CHEBI:15377"/>
        <dbReference type="ChEBI" id="CHEBI:29950"/>
        <dbReference type="ChEBI" id="CHEBI:50058"/>
        <dbReference type="ChEBI" id="CHEBI:57930"/>
        <dbReference type="ChEBI" id="CHEBI:73316"/>
        <dbReference type="EC" id="1.17.4.1"/>
    </reaction>
</comment>